<dbReference type="RefSeq" id="WP_010601984.1">
    <property type="nucleotide sequence ID" value="NZ_JAPJUH010000005.1"/>
</dbReference>
<protein>
    <submittedName>
        <fullName evidence="1">Uncharacterized protein</fullName>
    </submittedName>
</protein>
<reference evidence="1" key="1">
    <citation type="submission" date="2022-11" db="EMBL/GenBank/DDBJ databases">
        <authorList>
            <person name="Graham C."/>
            <person name="Newman J.D."/>
        </authorList>
    </citation>
    <scope>NUCLEOTIDE SEQUENCE</scope>
    <source>
        <strain evidence="1">DSM 19486</strain>
    </source>
</reference>
<dbReference type="Gene3D" id="1.10.3060.10">
    <property type="entry name" value="Helical scaffold and wing domains of SecA"/>
    <property type="match status" value="1"/>
</dbReference>
<organism evidence="1 2">
    <name type="scientific">Pedobacter agri</name>
    <dbReference type="NCBI Taxonomy" id="454586"/>
    <lineage>
        <taxon>Bacteria</taxon>
        <taxon>Pseudomonadati</taxon>
        <taxon>Bacteroidota</taxon>
        <taxon>Sphingobacteriia</taxon>
        <taxon>Sphingobacteriales</taxon>
        <taxon>Sphingobacteriaceae</taxon>
        <taxon>Pedobacter</taxon>
    </lineage>
</organism>
<dbReference type="AlphaFoldDB" id="A0A9X3DHP3"/>
<comment type="caution">
    <text evidence="1">The sequence shown here is derived from an EMBL/GenBank/DDBJ whole genome shotgun (WGS) entry which is preliminary data.</text>
</comment>
<sequence>MFGLFSKKNKGVTVYDNIWISEEAKFRACLEMNKANPTTVFIAWFEETRSALENFFQRNSVAKQVHLADRLNADFADKELIFVEHHPLASEEQRKATELGRNEITVLSALSEPLFRLFNGDKIIEMMKKMGINEDEMLENGMITSSIRKAQEEIAKKTTISGSSRSQADWLLNAGIGQQFS</sequence>
<dbReference type="EMBL" id="JAPJUH010000005">
    <property type="protein sequence ID" value="MCX3266370.1"/>
    <property type="molecule type" value="Genomic_DNA"/>
</dbReference>
<accession>A0A9X3DHP3</accession>
<dbReference type="Proteomes" id="UP001142592">
    <property type="component" value="Unassembled WGS sequence"/>
</dbReference>
<gene>
    <name evidence="1" type="ORF">OQZ29_16540</name>
</gene>
<name>A0A9X3DHP3_9SPHI</name>
<evidence type="ECO:0000313" key="1">
    <source>
        <dbReference type="EMBL" id="MCX3266370.1"/>
    </source>
</evidence>
<evidence type="ECO:0000313" key="2">
    <source>
        <dbReference type="Proteomes" id="UP001142592"/>
    </source>
</evidence>
<proteinExistence type="predicted"/>
<keyword evidence="2" id="KW-1185">Reference proteome</keyword>